<gene>
    <name evidence="1" type="ORF">OBO34_07160</name>
</gene>
<dbReference type="EMBL" id="JAOSHN010000002">
    <property type="protein sequence ID" value="MCU7378131.1"/>
    <property type="molecule type" value="Genomic_DNA"/>
</dbReference>
<accession>A0A9J6QTN1</accession>
<sequence>MALDIFKTHTLLMAVEQLTPPVNFIRDRYFPTNDSIDIFATDDVLIEYKDGSRKLAPFVAPRKGGLTILRDGYEMQRYTPPNIAPKRILTIDDLDKRGFGEALYTQLTPEQRQNAMILKDADELGQMIARREEAMAAETMLNNGCIMKHYADDMTLEDEKEIRFYSEASNPAVYTPATKWGTSGARILDDINVMAETLEERGLYATDLICAPDIAPLILNDPAIKELADIRNYELLKMAPDLTSFPGATLLTVLNVYGRSINIIIYKEKYEDENGAMKQFIPAGHVILTAPAAGRTTYGAVTQLEDSDKLFHTYAAKRVPKYVADVNGNTRTITITSRPLLVPNNKNPWITSKVTA</sequence>
<organism evidence="1 2">
    <name type="scientific">Hominibacterium faecale</name>
    <dbReference type="NCBI Taxonomy" id="2839743"/>
    <lineage>
        <taxon>Bacteria</taxon>
        <taxon>Bacillati</taxon>
        <taxon>Bacillota</taxon>
        <taxon>Clostridia</taxon>
        <taxon>Peptostreptococcales</taxon>
        <taxon>Anaerovoracaceae</taxon>
        <taxon>Hominibacterium</taxon>
    </lineage>
</organism>
<evidence type="ECO:0000313" key="2">
    <source>
        <dbReference type="Proteomes" id="UP001065549"/>
    </source>
</evidence>
<comment type="caution">
    <text evidence="1">The sequence shown here is derived from an EMBL/GenBank/DDBJ whole genome shotgun (WGS) entry which is preliminary data.</text>
</comment>
<dbReference type="RefSeq" id="WP_269478444.1">
    <property type="nucleotide sequence ID" value="NZ_JAOSHN010000002.1"/>
</dbReference>
<dbReference type="Pfam" id="PF03864">
    <property type="entry name" value="Phage_cap_E"/>
    <property type="match status" value="1"/>
</dbReference>
<reference evidence="1" key="1">
    <citation type="submission" date="2022-09" db="EMBL/GenBank/DDBJ databases">
        <title>Culturomic study of gut microbiota in children with autism spectrum disorder.</title>
        <authorList>
            <person name="Efimov B.A."/>
            <person name="Chaplin A.V."/>
            <person name="Sokolova S.R."/>
            <person name="Pikina A.P."/>
            <person name="Korzhanova M."/>
            <person name="Belova V."/>
            <person name="Korostin D."/>
        </authorList>
    </citation>
    <scope>NUCLEOTIDE SEQUENCE</scope>
    <source>
        <strain evidence="1">ASD5510</strain>
    </source>
</reference>
<dbReference type="AlphaFoldDB" id="A0A9J6QTN1"/>
<name>A0A9J6QTN1_9FIRM</name>
<proteinExistence type="predicted"/>
<evidence type="ECO:0000313" key="1">
    <source>
        <dbReference type="EMBL" id="MCU7378131.1"/>
    </source>
</evidence>
<protein>
    <submittedName>
        <fullName evidence="1">Major capsid protein</fullName>
    </submittedName>
</protein>
<dbReference type="InterPro" id="IPR005564">
    <property type="entry name" value="Major_capsid_GpE"/>
</dbReference>
<keyword evidence="2" id="KW-1185">Reference proteome</keyword>
<dbReference type="Gene3D" id="3.30.1930.10">
    <property type="entry name" value="capsid protein of prophage domain"/>
    <property type="match status" value="1"/>
</dbReference>
<dbReference type="Gene3D" id="3.15.30.10">
    <property type="entry name" value="putative capsid protein of prophage domain like"/>
    <property type="match status" value="1"/>
</dbReference>
<dbReference type="Proteomes" id="UP001065549">
    <property type="component" value="Unassembled WGS sequence"/>
</dbReference>